<proteinExistence type="predicted"/>
<keyword evidence="4" id="KW-1185">Reference proteome</keyword>
<evidence type="ECO:0000313" key="4">
    <source>
        <dbReference type="Proteomes" id="UP000002572"/>
    </source>
</evidence>
<dbReference type="OrthoDB" id="9807202at2"/>
<dbReference type="EMBL" id="CP002432">
    <property type="protein sequence ID" value="ADU66606.1"/>
    <property type="molecule type" value="Genomic_DNA"/>
</dbReference>
<dbReference type="GO" id="GO:0006935">
    <property type="term" value="P:chemotaxis"/>
    <property type="evidence" value="ECO:0007669"/>
    <property type="project" value="UniProtKB-KW"/>
</dbReference>
<keyword evidence="2" id="KW-0378">Hydrolase</keyword>
<dbReference type="PANTHER" id="PTHR35147">
    <property type="entry name" value="CHEMORECEPTOR GLUTAMINE DEAMIDASE CHED-RELATED"/>
    <property type="match status" value="1"/>
</dbReference>
<dbReference type="STRING" id="653733.Selin_1879"/>
<dbReference type="InParanoid" id="E6W1Q7"/>
<dbReference type="KEGG" id="din:Selin_1879"/>
<reference evidence="3 4" key="1">
    <citation type="submission" date="2010-12" db="EMBL/GenBank/DDBJ databases">
        <title>Complete sequence of Desulfurispirillum indicum S5.</title>
        <authorList>
            <consortium name="US DOE Joint Genome Institute"/>
            <person name="Lucas S."/>
            <person name="Copeland A."/>
            <person name="Lapidus A."/>
            <person name="Cheng J.-F."/>
            <person name="Goodwin L."/>
            <person name="Pitluck S."/>
            <person name="Chertkov O."/>
            <person name="Held B."/>
            <person name="Detter J.C."/>
            <person name="Han C."/>
            <person name="Tapia R."/>
            <person name="Land M."/>
            <person name="Hauser L."/>
            <person name="Kyrpides N."/>
            <person name="Ivanova N."/>
            <person name="Mikhailova N."/>
            <person name="Haggblom M."/>
            <person name="Rauschenbach I."/>
            <person name="Bini E."/>
            <person name="Woyke T."/>
        </authorList>
    </citation>
    <scope>NUCLEOTIDE SEQUENCE [LARGE SCALE GENOMIC DNA]</scope>
    <source>
        <strain evidence="4">ATCC BAA-1389 / DSM 22839 / S5</strain>
    </source>
</reference>
<dbReference type="InterPro" id="IPR011324">
    <property type="entry name" value="Cytotoxic_necrot_fac-like_cat"/>
</dbReference>
<sequence length="158" mass="16887">MREHIVDIGSYLLSSHLDDVLATRSLVSNVAICVHDQQRRLGGLFHFALPECTISDNNPYLYGIPGLALFFEACYGAGMDPGRIRIGLAGGGGLPGNPVSSGLGSHNRRVLLDFLKKERLPIAAASLGQAADACSLRLHIGTGKIMTFRIGCSEEEPL</sequence>
<gene>
    <name evidence="3" type="ordered locus">Selin_1879</name>
</gene>
<accession>E6W1Q7</accession>
<dbReference type="AlphaFoldDB" id="E6W1Q7"/>
<dbReference type="RefSeq" id="WP_013506486.1">
    <property type="nucleotide sequence ID" value="NC_014836.1"/>
</dbReference>
<evidence type="ECO:0008006" key="5">
    <source>
        <dbReference type="Google" id="ProtNLM"/>
    </source>
</evidence>
<organism evidence="3 4">
    <name type="scientific">Desulfurispirillum indicum (strain ATCC BAA-1389 / DSM 22839 / S5)</name>
    <dbReference type="NCBI Taxonomy" id="653733"/>
    <lineage>
        <taxon>Bacteria</taxon>
        <taxon>Pseudomonadati</taxon>
        <taxon>Chrysiogenota</taxon>
        <taxon>Chrysiogenia</taxon>
        <taxon>Chrysiogenales</taxon>
        <taxon>Chrysiogenaceae</taxon>
        <taxon>Desulfurispirillum</taxon>
    </lineage>
</organism>
<dbReference type="GO" id="GO:0050568">
    <property type="term" value="F:protein-glutamine glutaminase activity"/>
    <property type="evidence" value="ECO:0007669"/>
    <property type="project" value="InterPro"/>
</dbReference>
<dbReference type="PANTHER" id="PTHR35147:SF1">
    <property type="entry name" value="CHEMORECEPTOR GLUTAMINE DEAMIDASE CHED-RELATED"/>
    <property type="match status" value="1"/>
</dbReference>
<protein>
    <recommendedName>
        <fullName evidence="5">Chemoreceptor glutamine deamidase CheD</fullName>
    </recommendedName>
</protein>
<evidence type="ECO:0000256" key="2">
    <source>
        <dbReference type="ARBA" id="ARBA00022801"/>
    </source>
</evidence>
<evidence type="ECO:0000256" key="1">
    <source>
        <dbReference type="ARBA" id="ARBA00022500"/>
    </source>
</evidence>
<keyword evidence="1" id="KW-0145">Chemotaxis</keyword>
<dbReference type="CDD" id="cd16352">
    <property type="entry name" value="CheD"/>
    <property type="match status" value="1"/>
</dbReference>
<dbReference type="SUPFAM" id="SSF64438">
    <property type="entry name" value="CNF1/YfiH-like putative cysteine hydrolases"/>
    <property type="match status" value="1"/>
</dbReference>
<evidence type="ECO:0000313" key="3">
    <source>
        <dbReference type="EMBL" id="ADU66606.1"/>
    </source>
</evidence>
<dbReference type="Pfam" id="PF03975">
    <property type="entry name" value="CheD"/>
    <property type="match status" value="1"/>
</dbReference>
<dbReference type="InterPro" id="IPR005659">
    <property type="entry name" value="Chemorcpt_Glu_NH3ase_CheD"/>
</dbReference>
<dbReference type="eggNOG" id="COG1871">
    <property type="taxonomic scope" value="Bacteria"/>
</dbReference>
<dbReference type="Proteomes" id="UP000002572">
    <property type="component" value="Chromosome"/>
</dbReference>
<dbReference type="HOGENOM" id="CLU_1666577_0_0_0"/>
<dbReference type="InterPro" id="IPR038592">
    <property type="entry name" value="CheD-like_sf"/>
</dbReference>
<dbReference type="Gene3D" id="3.30.1330.200">
    <property type="match status" value="1"/>
</dbReference>
<name>E6W1Q7_DESIS</name>